<dbReference type="SMART" id="SM00353">
    <property type="entry name" value="HLH"/>
    <property type="match status" value="1"/>
</dbReference>
<dbReference type="InterPro" id="IPR057072">
    <property type="entry name" value="bHLH_INO4"/>
</dbReference>
<dbReference type="Pfam" id="PF23181">
    <property type="entry name" value="bHLH_INO4"/>
    <property type="match status" value="1"/>
</dbReference>
<evidence type="ECO:0000256" key="3">
    <source>
        <dbReference type="ARBA" id="ARBA00023125"/>
    </source>
</evidence>
<keyword evidence="4" id="KW-0804">Transcription</keyword>
<organism evidence="7 8">
    <name type="scientific">Ascoidea rubescens DSM 1968</name>
    <dbReference type="NCBI Taxonomy" id="1344418"/>
    <lineage>
        <taxon>Eukaryota</taxon>
        <taxon>Fungi</taxon>
        <taxon>Dikarya</taxon>
        <taxon>Ascomycota</taxon>
        <taxon>Saccharomycotina</taxon>
        <taxon>Saccharomycetes</taxon>
        <taxon>Ascoideaceae</taxon>
        <taxon>Ascoidea</taxon>
    </lineage>
</organism>
<evidence type="ECO:0000259" key="6">
    <source>
        <dbReference type="PROSITE" id="PS50888"/>
    </source>
</evidence>
<dbReference type="GO" id="GO:0000981">
    <property type="term" value="F:DNA-binding transcription factor activity, RNA polymerase II-specific"/>
    <property type="evidence" value="ECO:0007669"/>
    <property type="project" value="TreeGrafter"/>
</dbReference>
<dbReference type="GO" id="GO:0046983">
    <property type="term" value="F:protein dimerization activity"/>
    <property type="evidence" value="ECO:0007669"/>
    <property type="project" value="InterPro"/>
</dbReference>
<comment type="subcellular location">
    <subcellularLocation>
        <location evidence="1">Nucleus</location>
    </subcellularLocation>
</comment>
<keyword evidence="3" id="KW-0238">DNA-binding</keyword>
<accession>A0A1D2VN28</accession>
<dbReference type="AlphaFoldDB" id="A0A1D2VN28"/>
<sequence length="90" mass="10325">KTSFLTEEQKKAHHIASEQKRRQAIRSAFDRIVNLVPNLSVEESRTEVAVLTKSANYLKDLYDQNQVLVNLLISQKINIHNDLILNRPSA</sequence>
<feature type="non-terminal residue" evidence="7">
    <location>
        <position position="1"/>
    </location>
</feature>
<dbReference type="PANTHER" id="PTHR15741:SF27">
    <property type="entry name" value="TRANSCRIPTION FACTOR AP-4"/>
    <property type="match status" value="1"/>
</dbReference>
<dbReference type="PROSITE" id="PS50888">
    <property type="entry name" value="BHLH"/>
    <property type="match status" value="1"/>
</dbReference>
<feature type="domain" description="BHLH" evidence="6">
    <location>
        <begin position="9"/>
        <end position="61"/>
    </location>
</feature>
<dbReference type="Proteomes" id="UP000095038">
    <property type="component" value="Unassembled WGS sequence"/>
</dbReference>
<dbReference type="GO" id="GO:0005634">
    <property type="term" value="C:nucleus"/>
    <property type="evidence" value="ECO:0007669"/>
    <property type="project" value="UniProtKB-SubCell"/>
</dbReference>
<dbReference type="InParanoid" id="A0A1D2VN28"/>
<proteinExistence type="predicted"/>
<evidence type="ECO:0000256" key="5">
    <source>
        <dbReference type="ARBA" id="ARBA00023242"/>
    </source>
</evidence>
<dbReference type="InterPro" id="IPR011598">
    <property type="entry name" value="bHLH_dom"/>
</dbReference>
<keyword evidence="8" id="KW-1185">Reference proteome</keyword>
<dbReference type="GeneID" id="30963694"/>
<dbReference type="RefSeq" id="XP_020049325.1">
    <property type="nucleotide sequence ID" value="XM_020190058.1"/>
</dbReference>
<name>A0A1D2VN28_9ASCO</name>
<dbReference type="PANTHER" id="PTHR15741">
    <property type="entry name" value="BASIC HELIX-LOOP-HELIX ZIP TRANSCRIPTION FACTOR"/>
    <property type="match status" value="1"/>
</dbReference>
<protein>
    <recommendedName>
        <fullName evidence="6">BHLH domain-containing protein</fullName>
    </recommendedName>
</protein>
<reference evidence="8" key="1">
    <citation type="submission" date="2016-05" db="EMBL/GenBank/DDBJ databases">
        <title>Comparative genomics of biotechnologically important yeasts.</title>
        <authorList>
            <consortium name="DOE Joint Genome Institute"/>
            <person name="Riley R."/>
            <person name="Haridas S."/>
            <person name="Wolfe K.H."/>
            <person name="Lopes M.R."/>
            <person name="Hittinger C.T."/>
            <person name="Goker M."/>
            <person name="Salamov A."/>
            <person name="Wisecaver J."/>
            <person name="Long T.M."/>
            <person name="Aerts A.L."/>
            <person name="Barry K."/>
            <person name="Choi C."/>
            <person name="Clum A."/>
            <person name="Coughlan A.Y."/>
            <person name="Deshpande S."/>
            <person name="Douglass A.P."/>
            <person name="Hanson S.J."/>
            <person name="Klenk H.-P."/>
            <person name="Labutti K."/>
            <person name="Lapidus A."/>
            <person name="Lindquist E."/>
            <person name="Lipzen A."/>
            <person name="Meier-Kolthoff J.P."/>
            <person name="Ohm R.A."/>
            <person name="Otillar R.P."/>
            <person name="Pangilinan J."/>
            <person name="Peng Y."/>
            <person name="Rokas A."/>
            <person name="Rosa C.A."/>
            <person name="Scheuner C."/>
            <person name="Sibirny A.A."/>
            <person name="Slot J.C."/>
            <person name="Stielow J.B."/>
            <person name="Sun H."/>
            <person name="Kurtzman C.P."/>
            <person name="Blackwell M."/>
            <person name="Grigoriev I.V."/>
            <person name="Jeffries T.W."/>
        </authorList>
    </citation>
    <scope>NUCLEOTIDE SEQUENCE [LARGE SCALE GENOMIC DNA]</scope>
    <source>
        <strain evidence="8">DSM 1968</strain>
    </source>
</reference>
<evidence type="ECO:0000256" key="4">
    <source>
        <dbReference type="ARBA" id="ARBA00023163"/>
    </source>
</evidence>
<keyword evidence="2" id="KW-0805">Transcription regulation</keyword>
<dbReference type="GO" id="GO:0000978">
    <property type="term" value="F:RNA polymerase II cis-regulatory region sequence-specific DNA binding"/>
    <property type="evidence" value="ECO:0007669"/>
    <property type="project" value="TreeGrafter"/>
</dbReference>
<dbReference type="EMBL" id="KV454476">
    <property type="protein sequence ID" value="ODV63018.1"/>
    <property type="molecule type" value="Genomic_DNA"/>
</dbReference>
<gene>
    <name evidence="7" type="ORF">ASCRUDRAFT_28586</name>
</gene>
<dbReference type="InterPro" id="IPR052207">
    <property type="entry name" value="Max-like/E-box_TFs"/>
</dbReference>
<feature type="non-terminal residue" evidence="7">
    <location>
        <position position="90"/>
    </location>
</feature>
<keyword evidence="5" id="KW-0539">Nucleus</keyword>
<dbReference type="SUPFAM" id="SSF47459">
    <property type="entry name" value="HLH, helix-loop-helix DNA-binding domain"/>
    <property type="match status" value="1"/>
</dbReference>
<dbReference type="Gene3D" id="4.10.280.10">
    <property type="entry name" value="Helix-loop-helix DNA-binding domain"/>
    <property type="match status" value="1"/>
</dbReference>
<evidence type="ECO:0000256" key="2">
    <source>
        <dbReference type="ARBA" id="ARBA00023015"/>
    </source>
</evidence>
<evidence type="ECO:0000313" key="8">
    <source>
        <dbReference type="Proteomes" id="UP000095038"/>
    </source>
</evidence>
<dbReference type="STRING" id="1344418.A0A1D2VN28"/>
<evidence type="ECO:0000256" key="1">
    <source>
        <dbReference type="ARBA" id="ARBA00004123"/>
    </source>
</evidence>
<dbReference type="OrthoDB" id="5778525at2759"/>
<evidence type="ECO:0000313" key="7">
    <source>
        <dbReference type="EMBL" id="ODV63018.1"/>
    </source>
</evidence>
<dbReference type="InterPro" id="IPR036638">
    <property type="entry name" value="HLH_DNA-bd_sf"/>
</dbReference>